<organism evidence="2 3">
    <name type="scientific">Fontibacillus phaseoli</name>
    <dbReference type="NCBI Taxonomy" id="1416533"/>
    <lineage>
        <taxon>Bacteria</taxon>
        <taxon>Bacillati</taxon>
        <taxon>Bacillota</taxon>
        <taxon>Bacilli</taxon>
        <taxon>Bacillales</taxon>
        <taxon>Paenibacillaceae</taxon>
        <taxon>Fontibacillus</taxon>
    </lineage>
</organism>
<proteinExistence type="predicted"/>
<name>A0A369BER9_9BACL</name>
<feature type="signal peptide" evidence="1">
    <location>
        <begin position="1"/>
        <end position="24"/>
    </location>
</feature>
<dbReference type="AlphaFoldDB" id="A0A369BER9"/>
<dbReference type="EMBL" id="QPJW01000005">
    <property type="protein sequence ID" value="RCX19098.1"/>
    <property type="molecule type" value="Genomic_DNA"/>
</dbReference>
<evidence type="ECO:0000313" key="3">
    <source>
        <dbReference type="Proteomes" id="UP000253090"/>
    </source>
</evidence>
<reference evidence="2 3" key="1">
    <citation type="submission" date="2018-07" db="EMBL/GenBank/DDBJ databases">
        <title>Genomic Encyclopedia of Type Strains, Phase III (KMG-III): the genomes of soil and plant-associated and newly described type strains.</title>
        <authorList>
            <person name="Whitman W."/>
        </authorList>
    </citation>
    <scope>NUCLEOTIDE SEQUENCE [LARGE SCALE GENOMIC DNA]</scope>
    <source>
        <strain evidence="2 3">CECT 8333</strain>
    </source>
</reference>
<dbReference type="RefSeq" id="WP_114497247.1">
    <property type="nucleotide sequence ID" value="NZ_QPJW01000005.1"/>
</dbReference>
<gene>
    <name evidence="2" type="ORF">DFP94_105114</name>
</gene>
<keyword evidence="3" id="KW-1185">Reference proteome</keyword>
<comment type="caution">
    <text evidence="2">The sequence shown here is derived from an EMBL/GenBank/DDBJ whole genome shotgun (WGS) entry which is preliminary data.</text>
</comment>
<dbReference type="OrthoDB" id="2675985at2"/>
<evidence type="ECO:0000256" key="1">
    <source>
        <dbReference type="SAM" id="SignalP"/>
    </source>
</evidence>
<evidence type="ECO:0008006" key="4">
    <source>
        <dbReference type="Google" id="ProtNLM"/>
    </source>
</evidence>
<dbReference type="Proteomes" id="UP000253090">
    <property type="component" value="Unassembled WGS sequence"/>
</dbReference>
<protein>
    <recommendedName>
        <fullName evidence="4">Repeat protein (TIGR01451 family)</fullName>
    </recommendedName>
</protein>
<feature type="chain" id="PRO_5038929444" description="Repeat protein (TIGR01451 family)" evidence="1">
    <location>
        <begin position="25"/>
        <end position="845"/>
    </location>
</feature>
<accession>A0A369BER9</accession>
<sequence>MSKAKLVVASLAVAALMAQSAAGAVDAAAAKSKTTNTKSQSQSAVKTLNHLNPIKLTSKSTVRLSNVNILSQNEGSVLTYTLTYQNNDSKAISLVDYWTKVKTKSGTVYSVTAIGTDKEKKKVVPGSTVSVTYTAKIAKNLKFSDLQFQVIKWNFSVAGYEQILGSINIPASYSVATPVNTTRKLVLNDMAMNAKVMGVNVLGLGDYNYVNVSLYLQNASSKTLENLNFKYVIQTASGTPFALTPDAASSTYQILPQEAKTLNLVAKLPKNVNLNNLLMVLVQTDETSKSDIPVASLNLGTRKGQTSKTAVNKEKVLKVDNTNISTRIESISRNQSFGESALSVQFAFKNNGDKTVTVPNYSFEVQLGNKSYPLTASGMEGLSLEPGEEQMISLDGNIPVVANAEDMELILKTSTGSSAQTPEQPATPVSSASSYPIAVYSLPEFTEMQHALGQERLIKNNDGTYGVTLDSIQKLPWNDGNLLSTKITITNKGIKAAKLPDFVGAYKMDLTSLSSTVQLVNSNTSQVLGPGEKTSVYVVANVPSNLKFSQLQVQLLQKAGTDKTSNWIMFSNYGNTSDLKVIADGSYNNLETVDKKADLMTRKTYMYKGSTNDIIYTELIMRNLEDKQNNLSQLTGYFQTEDGQYYKADVNQVKTTMGPKSAGLASFSAKVPKGTVVSNWKLVVGESITENKFTDAEGKPTGYVNANAMELKLESRDIKNTLKGVELFPYTLDVREIEGRTNSSGLEVKMKYDLKRDLTFQMGEFQHKFVMEVMDSSGARFEKEVELEKDITVGGNMSYSFTVNDLIFGTSRSGAFQFSIYDSYQGVKTKIATYAVPYVNSDLYR</sequence>
<keyword evidence="1" id="KW-0732">Signal</keyword>
<evidence type="ECO:0000313" key="2">
    <source>
        <dbReference type="EMBL" id="RCX19098.1"/>
    </source>
</evidence>